<evidence type="ECO:0000256" key="1">
    <source>
        <dbReference type="ARBA" id="ARBA00008520"/>
    </source>
</evidence>
<dbReference type="Proteomes" id="UP000838100">
    <property type="component" value="Unassembled WGS sequence"/>
</dbReference>
<dbReference type="PROSITE" id="PS51257">
    <property type="entry name" value="PROKAR_LIPOPROTEIN"/>
    <property type="match status" value="1"/>
</dbReference>
<evidence type="ECO:0000313" key="5">
    <source>
        <dbReference type="Proteomes" id="UP000838100"/>
    </source>
</evidence>
<evidence type="ECO:0000313" key="4">
    <source>
        <dbReference type="EMBL" id="CAH0992866.1"/>
    </source>
</evidence>
<accession>A0ABM9AI09</accession>
<dbReference type="InterPro" id="IPR026045">
    <property type="entry name" value="Ferric-bd"/>
</dbReference>
<organism evidence="4 5">
    <name type="scientific">Sinobacterium norvegicum</name>
    <dbReference type="NCBI Taxonomy" id="1641715"/>
    <lineage>
        <taxon>Bacteria</taxon>
        <taxon>Pseudomonadati</taxon>
        <taxon>Pseudomonadota</taxon>
        <taxon>Gammaproteobacteria</taxon>
        <taxon>Cellvibrionales</taxon>
        <taxon>Spongiibacteraceae</taxon>
        <taxon>Sinobacterium</taxon>
    </lineage>
</organism>
<keyword evidence="2 3" id="KW-0732">Signal</keyword>
<dbReference type="Pfam" id="PF13416">
    <property type="entry name" value="SBP_bac_8"/>
    <property type="match status" value="1"/>
</dbReference>
<evidence type="ECO:0000256" key="3">
    <source>
        <dbReference type="SAM" id="SignalP"/>
    </source>
</evidence>
<name>A0ABM9AI09_9GAMM</name>
<reference evidence="4" key="1">
    <citation type="submission" date="2021-12" db="EMBL/GenBank/DDBJ databases">
        <authorList>
            <person name="Rodrigo-Torres L."/>
            <person name="Arahal R. D."/>
            <person name="Lucena T."/>
        </authorList>
    </citation>
    <scope>NUCLEOTIDE SEQUENCE</scope>
    <source>
        <strain evidence="4">CECT 8267</strain>
    </source>
</reference>
<keyword evidence="5" id="KW-1185">Reference proteome</keyword>
<feature type="signal peptide" evidence="3">
    <location>
        <begin position="1"/>
        <end position="24"/>
    </location>
</feature>
<dbReference type="SUPFAM" id="SSF53850">
    <property type="entry name" value="Periplasmic binding protein-like II"/>
    <property type="match status" value="1"/>
</dbReference>
<feature type="chain" id="PRO_5045396005" evidence="3">
    <location>
        <begin position="25"/>
        <end position="356"/>
    </location>
</feature>
<comment type="similarity">
    <text evidence="1">Belongs to the bacterial solute-binding protein 1 family.</text>
</comment>
<dbReference type="PANTHER" id="PTHR30006:SF15">
    <property type="entry name" value="IRON-UTILIZATION PERIPLASMIC PROTEIN"/>
    <property type="match status" value="1"/>
</dbReference>
<dbReference type="Gene3D" id="3.40.190.10">
    <property type="entry name" value="Periplasmic binding protein-like II"/>
    <property type="match status" value="2"/>
</dbReference>
<dbReference type="PIRSF" id="PIRSF002825">
    <property type="entry name" value="CfbpA"/>
    <property type="match status" value="1"/>
</dbReference>
<sequence>MTFKKISISLLSVAAVSAMMTACSGDKQATEQSQPEAAPEAAKELVVYTSRKEHLIKPLFDLYSAETGVNIQYVTDKAAPLITRLQAEGENTPADIFVTVDAGNLWYAAEQDLLSPVESATLEQNVPSYLQDEQNRWFAISKRARVIVYAPDRVSPEELSTYEALADEEWKGRLCLRTSKKVYNQSLVATMIEANGADKAKEVLTGWVDNLAVAPFSNDTQAMQAVIAGQCDVTVVNTYYFGRLQKATADKGEELPLKIFFSNQDDRGIHVNVSGAGVTKYAKNRAEAIKFIEWMSEGEAQQILADINQEFPVNPAMKSSAEVQAWGEFKEDDVDIGIAGQRQAEAVMLMDTVGYR</sequence>
<dbReference type="PANTHER" id="PTHR30006">
    <property type="entry name" value="THIAMINE-BINDING PERIPLASMIC PROTEIN-RELATED"/>
    <property type="match status" value="1"/>
</dbReference>
<dbReference type="RefSeq" id="WP_237445552.1">
    <property type="nucleotide sequence ID" value="NZ_CAKLPX010000004.1"/>
</dbReference>
<proteinExistence type="inferred from homology"/>
<protein>
    <submittedName>
        <fullName evidence="4">Binding protein component of ABC iron transporter</fullName>
    </submittedName>
</protein>
<dbReference type="InterPro" id="IPR006059">
    <property type="entry name" value="SBP"/>
</dbReference>
<dbReference type="EMBL" id="CAKLPX010000004">
    <property type="protein sequence ID" value="CAH0992866.1"/>
    <property type="molecule type" value="Genomic_DNA"/>
</dbReference>
<evidence type="ECO:0000256" key="2">
    <source>
        <dbReference type="ARBA" id="ARBA00022729"/>
    </source>
</evidence>
<gene>
    <name evidence="4" type="ORF">SIN8267_03003</name>
</gene>
<comment type="caution">
    <text evidence="4">The sequence shown here is derived from an EMBL/GenBank/DDBJ whole genome shotgun (WGS) entry which is preliminary data.</text>
</comment>